<sequence length="105" mass="11536">MKLLRNIGIAITVGFIVTAATATLSMIFTMFAEGSELGRRLTFFDGLFFEVRDGANGAIQMGFGVHDFTPIVLFFVISSVSVFAFLVALNFLRGYRAKLIDERAS</sequence>
<evidence type="ECO:0000313" key="2">
    <source>
        <dbReference type="EMBL" id="GAA1223448.1"/>
    </source>
</evidence>
<dbReference type="RefSeq" id="WP_343926053.1">
    <property type="nucleotide sequence ID" value="NZ_BAAAKW010000050.1"/>
</dbReference>
<feature type="transmembrane region" description="Helical" evidence="1">
    <location>
        <begin position="7"/>
        <end position="32"/>
    </location>
</feature>
<keyword evidence="3" id="KW-1185">Reference proteome</keyword>
<proteinExistence type="predicted"/>
<feature type="transmembrane region" description="Helical" evidence="1">
    <location>
        <begin position="71"/>
        <end position="92"/>
    </location>
</feature>
<dbReference type="EMBL" id="BAAAKW010000050">
    <property type="protein sequence ID" value="GAA1223448.1"/>
    <property type="molecule type" value="Genomic_DNA"/>
</dbReference>
<accession>A0ABP4GFF9</accession>
<evidence type="ECO:0000256" key="1">
    <source>
        <dbReference type="SAM" id="Phobius"/>
    </source>
</evidence>
<evidence type="ECO:0000313" key="3">
    <source>
        <dbReference type="Proteomes" id="UP001500943"/>
    </source>
</evidence>
<keyword evidence="1" id="KW-0812">Transmembrane</keyword>
<keyword evidence="1" id="KW-1133">Transmembrane helix</keyword>
<reference evidence="3" key="1">
    <citation type="journal article" date="2019" name="Int. J. Syst. Evol. Microbiol.">
        <title>The Global Catalogue of Microorganisms (GCM) 10K type strain sequencing project: providing services to taxonomists for standard genome sequencing and annotation.</title>
        <authorList>
            <consortium name="The Broad Institute Genomics Platform"/>
            <consortium name="The Broad Institute Genome Sequencing Center for Infectious Disease"/>
            <person name="Wu L."/>
            <person name="Ma J."/>
        </authorList>
    </citation>
    <scope>NUCLEOTIDE SEQUENCE [LARGE SCALE GENOMIC DNA]</scope>
    <source>
        <strain evidence="3">JCM 12762</strain>
    </source>
</reference>
<keyword evidence="1" id="KW-0472">Membrane</keyword>
<dbReference type="Proteomes" id="UP001500943">
    <property type="component" value="Unassembled WGS sequence"/>
</dbReference>
<name>A0ABP4GFF9_9MICO</name>
<organism evidence="2 3">
    <name type="scientific">Rhodoglobus aureus</name>
    <dbReference type="NCBI Taxonomy" id="191497"/>
    <lineage>
        <taxon>Bacteria</taxon>
        <taxon>Bacillati</taxon>
        <taxon>Actinomycetota</taxon>
        <taxon>Actinomycetes</taxon>
        <taxon>Micrococcales</taxon>
        <taxon>Microbacteriaceae</taxon>
        <taxon>Rhodoglobus</taxon>
    </lineage>
</organism>
<protein>
    <submittedName>
        <fullName evidence="2">Uncharacterized protein</fullName>
    </submittedName>
</protein>
<gene>
    <name evidence="2" type="ORF">GCM10009655_23270</name>
</gene>
<comment type="caution">
    <text evidence="2">The sequence shown here is derived from an EMBL/GenBank/DDBJ whole genome shotgun (WGS) entry which is preliminary data.</text>
</comment>